<proteinExistence type="predicted"/>
<gene>
    <name evidence="1" type="ORF">HMPREF9370_1769</name>
</gene>
<dbReference type="PATRIC" id="fig|1030841.3.peg.1759"/>
<keyword evidence="2" id="KW-1185">Reference proteome</keyword>
<dbReference type="STRING" id="1030841.HMPREF9370_1769"/>
<dbReference type="EMBL" id="AGAZ01000061">
    <property type="protein sequence ID" value="EGZ45210.1"/>
    <property type="molecule type" value="Genomic_DNA"/>
</dbReference>
<protein>
    <submittedName>
        <fullName evidence="1">Uncharacterized protein</fullName>
    </submittedName>
</protein>
<evidence type="ECO:0000313" key="1">
    <source>
        <dbReference type="EMBL" id="EGZ45210.1"/>
    </source>
</evidence>
<reference evidence="1 2" key="1">
    <citation type="submission" date="2011-06" db="EMBL/GenBank/DDBJ databases">
        <authorList>
            <person name="Muzny D."/>
            <person name="Qin X."/>
            <person name="Deng J."/>
            <person name="Jiang H."/>
            <person name="Liu Y."/>
            <person name="Qu J."/>
            <person name="Song X.-Z."/>
            <person name="Zhang L."/>
            <person name="Thornton R."/>
            <person name="Coyle M."/>
            <person name="Francisco L."/>
            <person name="Jackson L."/>
            <person name="Javaid M."/>
            <person name="Korchina V."/>
            <person name="Kovar C."/>
            <person name="Mata R."/>
            <person name="Mathew T."/>
            <person name="Ngo R."/>
            <person name="Nguyen L."/>
            <person name="Nguyen N."/>
            <person name="Okwuonu G."/>
            <person name="Ongeri F."/>
            <person name="Pham C."/>
            <person name="Simmons D."/>
            <person name="Wilczek-Boney K."/>
            <person name="Hale W."/>
            <person name="Jakkamsetti A."/>
            <person name="Pham P."/>
            <person name="Ruth R."/>
            <person name="San Lucas F."/>
            <person name="Warren J."/>
            <person name="Zhang J."/>
            <person name="Zhao Z."/>
            <person name="Zhou C."/>
            <person name="Zhu D."/>
            <person name="Lee S."/>
            <person name="Bess C."/>
            <person name="Blankenburg K."/>
            <person name="Forbes L."/>
            <person name="Fu Q."/>
            <person name="Gubbala S."/>
            <person name="Hirani K."/>
            <person name="Jayaseelan J.C."/>
            <person name="Lara F."/>
            <person name="Munidasa M."/>
            <person name="Palculict T."/>
            <person name="Patil S."/>
            <person name="Pu L.-L."/>
            <person name="Saada N."/>
            <person name="Tang L."/>
            <person name="Weissenberger G."/>
            <person name="Zhu Y."/>
            <person name="Hemphill L."/>
            <person name="Shang Y."/>
            <person name="Youmans B."/>
            <person name="Ayvaz T."/>
            <person name="Ross M."/>
            <person name="Santibanez J."/>
            <person name="Aqrawi P."/>
            <person name="Gross S."/>
            <person name="Joshi V."/>
            <person name="Fowler G."/>
            <person name="Nazareth L."/>
            <person name="Reid J."/>
            <person name="Worley K."/>
            <person name="Petrosino J."/>
            <person name="Highlander S."/>
            <person name="Gibbs R."/>
        </authorList>
    </citation>
    <scope>NUCLEOTIDE SEQUENCE [LARGE SCALE GENOMIC DNA]</scope>
    <source>
        <strain evidence="1 2">9715</strain>
    </source>
</reference>
<accession>G4CRQ9</accession>
<sequence length="123" mass="13873">MGNACLKKWFQTGILIFVSYLPDRKIGMFWLDSGIVFQIKQSVYPFSFLLVKIALHGRAATHFLCFAKESKQRKATAVAGLLRKLPSLREIFGAAASLFAPGAALFSQKPRSVRRRQRAGRLW</sequence>
<dbReference type="HOGENOM" id="CLU_2012838_0_0_4"/>
<name>G4CRQ9_9NEIS</name>
<dbReference type="Proteomes" id="UP000005336">
    <property type="component" value="Unassembled WGS sequence"/>
</dbReference>
<comment type="caution">
    <text evidence="1">The sequence shown here is derived from an EMBL/GenBank/DDBJ whole genome shotgun (WGS) entry which is preliminary data.</text>
</comment>
<evidence type="ECO:0000313" key="2">
    <source>
        <dbReference type="Proteomes" id="UP000005336"/>
    </source>
</evidence>
<dbReference type="AlphaFoldDB" id="G4CRQ9"/>
<organism evidence="1 2">
    <name type="scientific">Neisseria wadsworthii 9715</name>
    <dbReference type="NCBI Taxonomy" id="1030841"/>
    <lineage>
        <taxon>Bacteria</taxon>
        <taxon>Pseudomonadati</taxon>
        <taxon>Pseudomonadota</taxon>
        <taxon>Betaproteobacteria</taxon>
        <taxon>Neisseriales</taxon>
        <taxon>Neisseriaceae</taxon>
        <taxon>Neisseria</taxon>
    </lineage>
</organism>